<dbReference type="OrthoDB" id="6485996at2759"/>
<evidence type="ECO:0000256" key="1">
    <source>
        <dbReference type="ARBA" id="ARBA00009500"/>
    </source>
</evidence>
<dbReference type="InterPro" id="IPR036186">
    <property type="entry name" value="Serpin_sf"/>
</dbReference>
<dbReference type="InterPro" id="IPR000215">
    <property type="entry name" value="Serpin_fam"/>
</dbReference>
<keyword evidence="6" id="KW-1133">Transmembrane helix</keyword>
<organism evidence="8 9">
    <name type="scientific">Leptotrombidium deliense</name>
    <dbReference type="NCBI Taxonomy" id="299467"/>
    <lineage>
        <taxon>Eukaryota</taxon>
        <taxon>Metazoa</taxon>
        <taxon>Ecdysozoa</taxon>
        <taxon>Arthropoda</taxon>
        <taxon>Chelicerata</taxon>
        <taxon>Arachnida</taxon>
        <taxon>Acari</taxon>
        <taxon>Acariformes</taxon>
        <taxon>Trombidiformes</taxon>
        <taxon>Prostigmata</taxon>
        <taxon>Anystina</taxon>
        <taxon>Parasitengona</taxon>
        <taxon>Trombiculoidea</taxon>
        <taxon>Trombiculidae</taxon>
        <taxon>Leptotrombidium</taxon>
    </lineage>
</organism>
<keyword evidence="6" id="KW-0472">Membrane</keyword>
<evidence type="ECO:0000259" key="7">
    <source>
        <dbReference type="SMART" id="SM00093"/>
    </source>
</evidence>
<evidence type="ECO:0000256" key="6">
    <source>
        <dbReference type="SAM" id="Phobius"/>
    </source>
</evidence>
<dbReference type="Pfam" id="PF00079">
    <property type="entry name" value="Serpin"/>
    <property type="match status" value="1"/>
</dbReference>
<dbReference type="STRING" id="299467.A0A443SNW2"/>
<reference evidence="8 9" key="1">
    <citation type="journal article" date="2018" name="Gigascience">
        <title>Genomes of trombidid mites reveal novel predicted allergens and laterally-transferred genes associated with secondary metabolism.</title>
        <authorList>
            <person name="Dong X."/>
            <person name="Chaisiri K."/>
            <person name="Xia D."/>
            <person name="Armstrong S.D."/>
            <person name="Fang Y."/>
            <person name="Donnelly M.J."/>
            <person name="Kadowaki T."/>
            <person name="McGarry J.W."/>
            <person name="Darby A.C."/>
            <person name="Makepeace B.L."/>
        </authorList>
    </citation>
    <scope>NUCLEOTIDE SEQUENCE [LARGE SCALE GENOMIC DNA]</scope>
    <source>
        <strain evidence="8">UoL-UT</strain>
    </source>
</reference>
<evidence type="ECO:0000313" key="8">
    <source>
        <dbReference type="EMBL" id="RWS29172.1"/>
    </source>
</evidence>
<evidence type="ECO:0000313" key="9">
    <source>
        <dbReference type="Proteomes" id="UP000288716"/>
    </source>
</evidence>
<evidence type="ECO:0000256" key="4">
    <source>
        <dbReference type="ARBA" id="ARBA00023180"/>
    </source>
</evidence>
<dbReference type="InterPro" id="IPR023796">
    <property type="entry name" value="Serpin_dom"/>
</dbReference>
<dbReference type="VEuPathDB" id="VectorBase:LDEU002868"/>
<feature type="transmembrane region" description="Helical" evidence="6">
    <location>
        <begin position="7"/>
        <end position="26"/>
    </location>
</feature>
<dbReference type="InterPro" id="IPR042185">
    <property type="entry name" value="Serpin_sf_2"/>
</dbReference>
<comment type="caution">
    <text evidence="8">The sequence shown here is derived from an EMBL/GenBank/DDBJ whole genome shotgun (WGS) entry which is preliminary data.</text>
</comment>
<feature type="transmembrane region" description="Helical" evidence="6">
    <location>
        <begin position="65"/>
        <end position="82"/>
    </location>
</feature>
<dbReference type="AlphaFoldDB" id="A0A443SNW2"/>
<keyword evidence="9" id="KW-1185">Reference proteome</keyword>
<sequence length="312" mass="35966">MKRVQILLVAFVAVCLLAIIVIAFLVSKPDPKSYKYPVDALSDAINKFSFDFYNAVGDSKRDTNFVYSPLSVASAFGILLLGSRTKTERAIFDAFSFNLSVAKPTKVRDAFEPLLDSFEDVSNYSMFLANKLILQQYFDVKSSFKREAKQKYKCVIDAFDFTRNPQKLIEKVNKWVSEKTKGKIDKLFTEPLSSETKMVILNAVYFHAKWLHIFNKSETVKNPFFNKLGEVQQVDFMKIRQHFMLYNHTEKGFTLLELKYNGNVSFNVIFPNKFENDGLPNVMRNLTIDDVQVAFNRSTKQEVNLLMPKDLQ</sequence>
<feature type="domain" description="Serpin" evidence="7">
    <location>
        <begin position="50"/>
        <end position="312"/>
    </location>
</feature>
<comment type="similarity">
    <text evidence="1 5">Belongs to the serpin family.</text>
</comment>
<proteinExistence type="inferred from homology"/>
<dbReference type="Gene3D" id="3.30.497.10">
    <property type="entry name" value="Antithrombin, subunit I, domain 2"/>
    <property type="match status" value="1"/>
</dbReference>
<dbReference type="Gene3D" id="2.30.39.10">
    <property type="entry name" value="Alpha-1-antitrypsin, domain 1"/>
    <property type="match status" value="1"/>
</dbReference>
<keyword evidence="2" id="KW-0646">Protease inhibitor</keyword>
<dbReference type="PANTHER" id="PTHR11461:SF211">
    <property type="entry name" value="GH10112P-RELATED"/>
    <property type="match status" value="1"/>
</dbReference>
<evidence type="ECO:0000256" key="5">
    <source>
        <dbReference type="RuleBase" id="RU000411"/>
    </source>
</evidence>
<keyword evidence="3" id="KW-0722">Serine protease inhibitor</keyword>
<dbReference type="SUPFAM" id="SSF56574">
    <property type="entry name" value="Serpins"/>
    <property type="match status" value="1"/>
</dbReference>
<protein>
    <submittedName>
        <fullName evidence="8">Serpin B3-like protein</fullName>
    </submittedName>
</protein>
<keyword evidence="6" id="KW-0812">Transmembrane</keyword>
<evidence type="ECO:0000256" key="2">
    <source>
        <dbReference type="ARBA" id="ARBA00022690"/>
    </source>
</evidence>
<dbReference type="PANTHER" id="PTHR11461">
    <property type="entry name" value="SERINE PROTEASE INHIBITOR, SERPIN"/>
    <property type="match status" value="1"/>
</dbReference>
<accession>A0A443SNW2</accession>
<dbReference type="SMART" id="SM00093">
    <property type="entry name" value="SERPIN"/>
    <property type="match status" value="1"/>
</dbReference>
<dbReference type="GO" id="GO:0005615">
    <property type="term" value="C:extracellular space"/>
    <property type="evidence" value="ECO:0007669"/>
    <property type="project" value="InterPro"/>
</dbReference>
<dbReference type="InterPro" id="IPR042178">
    <property type="entry name" value="Serpin_sf_1"/>
</dbReference>
<dbReference type="GO" id="GO:0004867">
    <property type="term" value="F:serine-type endopeptidase inhibitor activity"/>
    <property type="evidence" value="ECO:0007669"/>
    <property type="project" value="UniProtKB-KW"/>
</dbReference>
<dbReference type="Proteomes" id="UP000288716">
    <property type="component" value="Unassembled WGS sequence"/>
</dbReference>
<evidence type="ECO:0000256" key="3">
    <source>
        <dbReference type="ARBA" id="ARBA00022900"/>
    </source>
</evidence>
<dbReference type="EMBL" id="NCKV01001037">
    <property type="protein sequence ID" value="RWS29172.1"/>
    <property type="molecule type" value="Genomic_DNA"/>
</dbReference>
<keyword evidence="4" id="KW-0325">Glycoprotein</keyword>
<gene>
    <name evidence="8" type="ORF">B4U80_13657</name>
</gene>
<name>A0A443SNW2_9ACAR</name>